<dbReference type="Gene3D" id="3.40.1160.10">
    <property type="entry name" value="Acetylglutamate kinase-like"/>
    <property type="match status" value="1"/>
</dbReference>
<gene>
    <name evidence="9" type="ORF">JQX41_11635</name>
    <name evidence="10" type="ORF">JQX48_11640</name>
</gene>
<dbReference type="Proteomes" id="UP000755667">
    <property type="component" value="Unassembled WGS sequence"/>
</dbReference>
<dbReference type="EC" id="2.7.2.4" evidence="2"/>
<keyword evidence="6" id="KW-0067">ATP-binding</keyword>
<accession>A0A9Q2P453</accession>
<evidence type="ECO:0000256" key="1">
    <source>
        <dbReference type="ARBA" id="ARBA00010122"/>
    </source>
</evidence>
<keyword evidence="5 9" id="KW-0418">Kinase</keyword>
<evidence type="ECO:0000256" key="7">
    <source>
        <dbReference type="ARBA" id="ARBA00047872"/>
    </source>
</evidence>
<dbReference type="Pfam" id="PF00696">
    <property type="entry name" value="AA_kinase"/>
    <property type="match status" value="1"/>
</dbReference>
<organism evidence="9 11">
    <name type="scientific">Marivita cryptomonadis</name>
    <dbReference type="NCBI Taxonomy" id="505252"/>
    <lineage>
        <taxon>Bacteria</taxon>
        <taxon>Pseudomonadati</taxon>
        <taxon>Pseudomonadota</taxon>
        <taxon>Alphaproteobacteria</taxon>
        <taxon>Rhodobacterales</taxon>
        <taxon>Roseobacteraceae</taxon>
        <taxon>Marivita</taxon>
    </lineage>
</organism>
<dbReference type="PANTHER" id="PTHR21499">
    <property type="entry name" value="ASPARTATE KINASE"/>
    <property type="match status" value="1"/>
</dbReference>
<dbReference type="GeneID" id="62639334"/>
<dbReference type="Proteomes" id="UP000809440">
    <property type="component" value="Unassembled WGS sequence"/>
</dbReference>
<proteinExistence type="inferred from homology"/>
<dbReference type="OrthoDB" id="9799110at2"/>
<evidence type="ECO:0000313" key="9">
    <source>
        <dbReference type="EMBL" id="MBM2412958.1"/>
    </source>
</evidence>
<keyword evidence="12" id="KW-1185">Reference proteome</keyword>
<dbReference type="GO" id="GO:0009090">
    <property type="term" value="P:homoserine biosynthetic process"/>
    <property type="evidence" value="ECO:0007669"/>
    <property type="project" value="TreeGrafter"/>
</dbReference>
<evidence type="ECO:0000256" key="6">
    <source>
        <dbReference type="ARBA" id="ARBA00022840"/>
    </source>
</evidence>
<evidence type="ECO:0000256" key="5">
    <source>
        <dbReference type="ARBA" id="ARBA00022777"/>
    </source>
</evidence>
<dbReference type="NCBIfam" id="NF006614">
    <property type="entry name" value="PRK09181.1"/>
    <property type="match status" value="1"/>
</dbReference>
<keyword evidence="3 9" id="KW-0808">Transferase</keyword>
<sequence>MTHTVEKIGGTSMSRLAELRDTLFIGDRATSEVYNRVFVVSAFAGITNLLLEHKKSGEPGVYALFANDDSNHKWQDALDRVAEAMKAAQSEILTHKGDIQQADLFVDERILGARNCLIDLQRLCSYGHFRLPEHMGHIRELLSGLGEAHSAFVTTLMLQRSGVEARFVDLSGWRDEGDVCLEKRITSAFDGIDPATEMPIVTGYAQCVEGLMNEFDRGYSEVTFSHLAALTSAREAIIHKEFHLSSADPKLVGEGAVRKLGRTNYDVADQLSNMGMEAIHPKAAKTLRQAGVPLRVTNAFDPGDPGTLIDDQPADTAAAEIVTGLDIVTLEVFEQDMVGVKGYDAGILEILKRHNVRIVSKTSNANTITHYLDASLKTMRRVERDIAKLFPAAEITSRRLAMVSVIGRDLNGLSVLTRGLQAIAAAGCEAIGASQGPRNVDVQFVMDRASSETVIKALHAELIENAPTRLSRAA</sequence>
<dbReference type="AlphaFoldDB" id="A0A9Q2P453"/>
<dbReference type="GO" id="GO:0005829">
    <property type="term" value="C:cytosol"/>
    <property type="evidence" value="ECO:0007669"/>
    <property type="project" value="TreeGrafter"/>
</dbReference>
<evidence type="ECO:0000256" key="2">
    <source>
        <dbReference type="ARBA" id="ARBA00013059"/>
    </source>
</evidence>
<dbReference type="SUPFAM" id="SSF55021">
    <property type="entry name" value="ACT-like"/>
    <property type="match status" value="1"/>
</dbReference>
<dbReference type="InterPro" id="IPR045865">
    <property type="entry name" value="ACT-like_dom_sf"/>
</dbReference>
<reference evidence="9 12" key="1">
    <citation type="submission" date="2021-01" db="EMBL/GenBank/DDBJ databases">
        <title>Diatom-associated Roseobacters Show Island Model of Population Structure.</title>
        <authorList>
            <person name="Qu L."/>
            <person name="Feng X."/>
            <person name="Chen Y."/>
            <person name="Li L."/>
            <person name="Wang X."/>
            <person name="Hu Z."/>
            <person name="Wang H."/>
            <person name="Luo H."/>
        </authorList>
    </citation>
    <scope>NUCLEOTIDE SEQUENCE</scope>
    <source>
        <strain evidence="10 12">CC28-63</strain>
        <strain evidence="9">CC28-69</strain>
    </source>
</reference>
<evidence type="ECO:0000256" key="4">
    <source>
        <dbReference type="ARBA" id="ARBA00022741"/>
    </source>
</evidence>
<comment type="caution">
    <text evidence="9">The sequence shown here is derived from an EMBL/GenBank/DDBJ whole genome shotgun (WGS) entry which is preliminary data.</text>
</comment>
<feature type="domain" description="Aspartate/glutamate/uridylate kinase" evidence="8">
    <location>
        <begin position="4"/>
        <end position="298"/>
    </location>
</feature>
<dbReference type="InterPro" id="IPR036393">
    <property type="entry name" value="AceGlu_kinase-like_sf"/>
</dbReference>
<dbReference type="GO" id="GO:0005524">
    <property type="term" value="F:ATP binding"/>
    <property type="evidence" value="ECO:0007669"/>
    <property type="project" value="UniProtKB-KW"/>
</dbReference>
<keyword evidence="4" id="KW-0547">Nucleotide-binding</keyword>
<dbReference type="GO" id="GO:0009089">
    <property type="term" value="P:lysine biosynthetic process via diaminopimelate"/>
    <property type="evidence" value="ECO:0007669"/>
    <property type="project" value="TreeGrafter"/>
</dbReference>
<evidence type="ECO:0000256" key="3">
    <source>
        <dbReference type="ARBA" id="ARBA00022679"/>
    </source>
</evidence>
<protein>
    <recommendedName>
        <fullName evidence="2">aspartate kinase</fullName>
        <ecNumber evidence="2">2.7.2.4</ecNumber>
    </recommendedName>
</protein>
<dbReference type="EMBL" id="JAFBXF010000006">
    <property type="protein sequence ID" value="MBM2417626.1"/>
    <property type="molecule type" value="Genomic_DNA"/>
</dbReference>
<evidence type="ECO:0000313" key="12">
    <source>
        <dbReference type="Proteomes" id="UP000809440"/>
    </source>
</evidence>
<dbReference type="RefSeq" id="WP_085627607.1">
    <property type="nucleotide sequence ID" value="NZ_JAFBWU010000006.1"/>
</dbReference>
<dbReference type="EMBL" id="JAFBXE010000006">
    <property type="protein sequence ID" value="MBM2412958.1"/>
    <property type="molecule type" value="Genomic_DNA"/>
</dbReference>
<dbReference type="SUPFAM" id="SSF53633">
    <property type="entry name" value="Carbamate kinase-like"/>
    <property type="match status" value="1"/>
</dbReference>
<comment type="similarity">
    <text evidence="1">Belongs to the aspartokinase family.</text>
</comment>
<dbReference type="Gene3D" id="3.30.2130.10">
    <property type="entry name" value="VC0802-like"/>
    <property type="match status" value="1"/>
</dbReference>
<evidence type="ECO:0000313" key="10">
    <source>
        <dbReference type="EMBL" id="MBM2417626.1"/>
    </source>
</evidence>
<dbReference type="PANTHER" id="PTHR21499:SF3">
    <property type="entry name" value="ASPARTOKINASE"/>
    <property type="match status" value="1"/>
</dbReference>
<evidence type="ECO:0000313" key="11">
    <source>
        <dbReference type="Proteomes" id="UP000755667"/>
    </source>
</evidence>
<name>A0A9Q2P453_9RHOB</name>
<evidence type="ECO:0000259" key="8">
    <source>
        <dbReference type="Pfam" id="PF00696"/>
    </source>
</evidence>
<comment type="catalytic activity">
    <reaction evidence="7">
        <text>L-aspartate + ATP = 4-phospho-L-aspartate + ADP</text>
        <dbReference type="Rhea" id="RHEA:23776"/>
        <dbReference type="ChEBI" id="CHEBI:29991"/>
        <dbReference type="ChEBI" id="CHEBI:30616"/>
        <dbReference type="ChEBI" id="CHEBI:57535"/>
        <dbReference type="ChEBI" id="CHEBI:456216"/>
        <dbReference type="EC" id="2.7.2.4"/>
    </reaction>
</comment>
<dbReference type="GO" id="GO:0004072">
    <property type="term" value="F:aspartate kinase activity"/>
    <property type="evidence" value="ECO:0007669"/>
    <property type="project" value="UniProtKB-EC"/>
</dbReference>
<dbReference type="InterPro" id="IPR001048">
    <property type="entry name" value="Asp/Glu/Uridylate_kinase"/>
</dbReference>
<dbReference type="CDD" id="cd04910">
    <property type="entry name" value="ACT_AK-Ectoine_1"/>
    <property type="match status" value="1"/>
</dbReference>